<evidence type="ECO:0000256" key="11">
    <source>
        <dbReference type="ARBA" id="ARBA00023145"/>
    </source>
</evidence>
<dbReference type="Proteomes" id="UP001597273">
    <property type="component" value="Unassembled WGS sequence"/>
</dbReference>
<reference evidence="15" key="1">
    <citation type="journal article" date="2019" name="Int. J. Syst. Evol. Microbiol.">
        <title>The Global Catalogue of Microorganisms (GCM) 10K type strain sequencing project: providing services to taxonomists for standard genome sequencing and annotation.</title>
        <authorList>
            <consortium name="The Broad Institute Genomics Platform"/>
            <consortium name="The Broad Institute Genome Sequencing Center for Infectious Disease"/>
            <person name="Wu L."/>
            <person name="Ma J."/>
        </authorList>
    </citation>
    <scope>NUCLEOTIDE SEQUENCE [LARGE SCALE GENOMIC DNA]</scope>
    <source>
        <strain evidence="15">CGMCC 1.15475</strain>
    </source>
</reference>
<organism evidence="14 15">
    <name type="scientific">Planococcus chinensis</name>
    <dbReference type="NCBI Taxonomy" id="272917"/>
    <lineage>
        <taxon>Bacteria</taxon>
        <taxon>Bacillati</taxon>
        <taxon>Bacillota</taxon>
        <taxon>Bacilli</taxon>
        <taxon>Bacillales</taxon>
        <taxon>Caryophanaceae</taxon>
        <taxon>Planococcus</taxon>
    </lineage>
</organism>
<keyword evidence="4" id="KW-0964">Secreted</keyword>
<dbReference type="InterPro" id="IPR027268">
    <property type="entry name" value="Peptidase_M4/M1_CTD_sf"/>
</dbReference>
<dbReference type="InterPro" id="IPR008979">
    <property type="entry name" value="Galactose-bd-like_sf"/>
</dbReference>
<evidence type="ECO:0000256" key="6">
    <source>
        <dbReference type="ARBA" id="ARBA00022723"/>
    </source>
</evidence>
<keyword evidence="5" id="KW-0645">Protease</keyword>
<dbReference type="Gene3D" id="2.60.40.1120">
    <property type="entry name" value="Carboxypeptidase-like, regulatory domain"/>
    <property type="match status" value="1"/>
</dbReference>
<evidence type="ECO:0000313" key="15">
    <source>
        <dbReference type="Proteomes" id="UP001597273"/>
    </source>
</evidence>
<keyword evidence="11" id="KW-0865">Zymogen</keyword>
<dbReference type="RefSeq" id="WP_204890252.1">
    <property type="nucleotide sequence ID" value="NZ_JBHUFW010000011.1"/>
</dbReference>
<dbReference type="Gene3D" id="3.10.170.10">
    <property type="match status" value="1"/>
</dbReference>
<gene>
    <name evidence="14" type="ORF">ACFSDB_13125</name>
</gene>
<keyword evidence="9" id="KW-0862">Zinc</keyword>
<name>A0ABW4QJT1_9BACL</name>
<dbReference type="Pfam" id="PF02128">
    <property type="entry name" value="Peptidase_M36"/>
    <property type="match status" value="1"/>
</dbReference>
<evidence type="ECO:0000256" key="9">
    <source>
        <dbReference type="ARBA" id="ARBA00022833"/>
    </source>
</evidence>
<dbReference type="Gene3D" id="2.60.120.260">
    <property type="entry name" value="Galactose-binding domain-like"/>
    <property type="match status" value="1"/>
</dbReference>
<evidence type="ECO:0000256" key="4">
    <source>
        <dbReference type="ARBA" id="ARBA00022525"/>
    </source>
</evidence>
<sequence length="1069" mass="114443">MPKKKSLALLSSILIASSVFSISPAFAVTDENQNNSDPHVHADEIVDVRKALSEVLPSRSQLEAADKIVEAAGTGTKIKWNRKFGTPSSIMKDKGYLSPASTGSAETIARNWLSANKAIFGLTEQDVTELAVIRSQKVPGTNLSPVTFQQTVAGIESVFGGRIIVAVNEQGHILSVVSDASPSGEFTGEFRLTAEEALEAVVSTFLPGLDITPKALEDEKGWKVFDGMGVLPTKQRVKPAAFFTADGIRPAYRVLFIEKLNEAYEVIIDAENGETLYRRSLVDYLNPEGLIFENYPGAPAGGQQTVKSFKGDPAASPNGWLLPTSDLGATTLGNNASSYANWSNFLVPADTLIRPVSPLGKFNYPFLNAWQKNKGAILPPSYAEDVNSATANLFYHHNLFHDYFYKLGWTEDAGNLQADNFGKGGMAGDPILGLVQAGAASGGNPTYTGRDNAYMLTLPDGIAAWSGMFLWEPIPGAFEGAYADGDYDAGIIYHEYSHALSSRLVAGGEALGSHQSGSMGEGWGDWFGMNYLVKKGLQDEPVVGAYVTGNAERGIRNWSLAEAPINYGDVGYDIIGPEVHADGDIWAAILWHAREALIAEFGEAEAVTVLEQLVVDAMPIAVPNPSMVDMRSAIMASEFERYGGKYQEVLWKAFAQRGLGDDAYSNGGDDTDPQPAFNHPDDSLNGKLLGKIVNGQTNKPIEDVRIFVSQYEARTTPVATTSNKGGFAIELADGTYDITIQARGYGSRTLENVRITAGENERWNVQLSPNVASSFNGASIASASDVSSSNPAKLAIDDTEASVFASEQKEDGFTGSELIVDLAGDEPLFISELHISAMKDVAKGRFATLKDFEVQASVDGKTWTTILEDRFSAGKPRPATPDLDYQEYKLEQSSQATQLKFIAKSAQDNAAGYIQVAEIQAFTTDKVKISPLDLEPEAPFTASGTIQLGNAGTGAGSLADVDELSLAATQNEFVTTQNPEPASQGVDGYVVSLPEQYGDGIHNISVTGTSETGHDIDLYFYDAGFNVIGSVATSAADESGVVPGGTKYIYVGLYNGANVNFNLNVTSPY</sequence>
<evidence type="ECO:0000256" key="8">
    <source>
        <dbReference type="ARBA" id="ARBA00022801"/>
    </source>
</evidence>
<feature type="chain" id="PRO_5045654852" evidence="12">
    <location>
        <begin position="28"/>
        <end position="1069"/>
    </location>
</feature>
<comment type="similarity">
    <text evidence="3">Belongs to the peptidase M36 family.</text>
</comment>
<evidence type="ECO:0000313" key="14">
    <source>
        <dbReference type="EMBL" id="MFD1863845.1"/>
    </source>
</evidence>
<keyword evidence="7 12" id="KW-0732">Signal</keyword>
<keyword evidence="6" id="KW-0479">Metal-binding</keyword>
<dbReference type="PANTHER" id="PTHR33478">
    <property type="entry name" value="EXTRACELLULAR METALLOPROTEINASE MEP"/>
    <property type="match status" value="1"/>
</dbReference>
<feature type="signal peptide" evidence="12">
    <location>
        <begin position="1"/>
        <end position="27"/>
    </location>
</feature>
<keyword evidence="8" id="KW-0378">Hydrolase</keyword>
<dbReference type="Gene3D" id="1.10.390.10">
    <property type="entry name" value="Neutral Protease Domain 2"/>
    <property type="match status" value="1"/>
</dbReference>
<proteinExistence type="inferred from homology"/>
<evidence type="ECO:0000256" key="12">
    <source>
        <dbReference type="SAM" id="SignalP"/>
    </source>
</evidence>
<dbReference type="EMBL" id="JBHUFW010000011">
    <property type="protein sequence ID" value="MFD1863845.1"/>
    <property type="molecule type" value="Genomic_DNA"/>
</dbReference>
<keyword evidence="15" id="KW-1185">Reference proteome</keyword>
<comment type="caution">
    <text evidence="14">The sequence shown here is derived from an EMBL/GenBank/DDBJ whole genome shotgun (WGS) entry which is preliminary data.</text>
</comment>
<evidence type="ECO:0000256" key="3">
    <source>
        <dbReference type="ARBA" id="ARBA00006006"/>
    </source>
</evidence>
<feature type="domain" description="FTP" evidence="13">
    <location>
        <begin position="129"/>
        <end position="178"/>
    </location>
</feature>
<dbReference type="Pfam" id="PF07504">
    <property type="entry name" value="FTP"/>
    <property type="match status" value="1"/>
</dbReference>
<dbReference type="PANTHER" id="PTHR33478:SF1">
    <property type="entry name" value="EXTRACELLULAR METALLOPROTEINASE MEP"/>
    <property type="match status" value="1"/>
</dbReference>
<dbReference type="InterPro" id="IPR008969">
    <property type="entry name" value="CarboxyPept-like_regulatory"/>
</dbReference>
<protein>
    <submittedName>
        <fullName evidence="14">M36 family metallopeptidase</fullName>
    </submittedName>
</protein>
<comment type="subcellular location">
    <subcellularLocation>
        <location evidence="2">Secreted</location>
    </subcellularLocation>
</comment>
<dbReference type="InterPro" id="IPR011096">
    <property type="entry name" value="FTP_domain"/>
</dbReference>
<dbReference type="Pfam" id="PF13620">
    <property type="entry name" value="CarboxypepD_reg"/>
    <property type="match status" value="1"/>
</dbReference>
<evidence type="ECO:0000256" key="1">
    <source>
        <dbReference type="ARBA" id="ARBA00001947"/>
    </source>
</evidence>
<evidence type="ECO:0000256" key="7">
    <source>
        <dbReference type="ARBA" id="ARBA00022729"/>
    </source>
</evidence>
<dbReference type="SUPFAM" id="SSF55486">
    <property type="entry name" value="Metalloproteases ('zincins'), catalytic domain"/>
    <property type="match status" value="1"/>
</dbReference>
<dbReference type="SUPFAM" id="SSF49464">
    <property type="entry name" value="Carboxypeptidase regulatory domain-like"/>
    <property type="match status" value="1"/>
</dbReference>
<evidence type="ECO:0000259" key="13">
    <source>
        <dbReference type="Pfam" id="PF07504"/>
    </source>
</evidence>
<dbReference type="CDD" id="cd09596">
    <property type="entry name" value="M36"/>
    <property type="match status" value="1"/>
</dbReference>
<accession>A0ABW4QJT1</accession>
<keyword evidence="10" id="KW-0482">Metalloprotease</keyword>
<evidence type="ECO:0000256" key="10">
    <source>
        <dbReference type="ARBA" id="ARBA00023049"/>
    </source>
</evidence>
<dbReference type="SUPFAM" id="SSF49785">
    <property type="entry name" value="Galactose-binding domain-like"/>
    <property type="match status" value="1"/>
</dbReference>
<evidence type="ECO:0000256" key="5">
    <source>
        <dbReference type="ARBA" id="ARBA00022670"/>
    </source>
</evidence>
<dbReference type="InterPro" id="IPR050371">
    <property type="entry name" value="Fungal_virulence_M36"/>
</dbReference>
<evidence type="ECO:0000256" key="2">
    <source>
        <dbReference type="ARBA" id="ARBA00004613"/>
    </source>
</evidence>
<dbReference type="InterPro" id="IPR001842">
    <property type="entry name" value="Peptidase_M36"/>
</dbReference>
<comment type="cofactor">
    <cofactor evidence="1">
        <name>Zn(2+)</name>
        <dbReference type="ChEBI" id="CHEBI:29105"/>
    </cofactor>
</comment>